<dbReference type="Pfam" id="PF01594">
    <property type="entry name" value="AI-2E_transport"/>
    <property type="match status" value="1"/>
</dbReference>
<dbReference type="OrthoDB" id="4016357at2"/>
<feature type="compositionally biased region" description="Polar residues" evidence="8">
    <location>
        <begin position="20"/>
        <end position="30"/>
    </location>
</feature>
<feature type="transmembrane region" description="Helical" evidence="9">
    <location>
        <begin position="411"/>
        <end position="444"/>
    </location>
</feature>
<feature type="transmembrane region" description="Helical" evidence="9">
    <location>
        <begin position="117"/>
        <end position="137"/>
    </location>
</feature>
<feature type="transmembrane region" description="Helical" evidence="9">
    <location>
        <begin position="380"/>
        <end position="399"/>
    </location>
</feature>
<evidence type="ECO:0000256" key="8">
    <source>
        <dbReference type="SAM" id="MobiDB-lite"/>
    </source>
</evidence>
<comment type="similarity">
    <text evidence="2">Belongs to the autoinducer-2 exporter (AI-2E) (TC 2.A.86) family.</text>
</comment>
<protein>
    <submittedName>
        <fullName evidence="10">AI-2E family transporter</fullName>
    </submittedName>
</protein>
<comment type="caution">
    <text evidence="10">The sequence shown here is derived from an EMBL/GenBank/DDBJ whole genome shotgun (WGS) entry which is preliminary data.</text>
</comment>
<feature type="compositionally biased region" description="Basic residues" evidence="8">
    <location>
        <begin position="46"/>
        <end position="55"/>
    </location>
</feature>
<feature type="transmembrane region" description="Helical" evidence="9">
    <location>
        <begin position="266"/>
        <end position="286"/>
    </location>
</feature>
<dbReference type="RefSeq" id="WP_111905901.1">
    <property type="nucleotide sequence ID" value="NZ_QLNP01000105.1"/>
</dbReference>
<feature type="transmembrane region" description="Helical" evidence="9">
    <location>
        <begin position="316"/>
        <end position="338"/>
    </location>
</feature>
<sequence length="455" mass="49003">MTEHTDPSMRGPEDLPDADSPQSLPASQDTAAHHAADRGTAPQPAPHHKPVKTKGRPAALGALLRRLRQPIPGAQPRLRFEFPPEHPDNLETEDAGEPGDTERFGSPGPRISTQHPLYLGFMGTVGVGLALLVYWIGSHTTQLLLWIVAALFIALGLDPVVRWLEGRKIPRPAGILVSVSVLMLAVVGFFATLIPTIVEQVTELVKQAPVWVRDFINSDFFRTVDNQFGVRDRITEELDKFVKNPEAMSGIFGGVVGFGSTVANGLFGTLIVLVLSLYFLAALPAMKKWGYRLAPRSRRGRVEALSEEISRSVGNYVIGQAVVALLNATFAFIVMSIIGVPFAVLLTFVVALLAFIPLVGGLIAGVVVILITLTLGWQSALAYAICYFAYLQFEAYFISPRIMQKAVAVPGAVAVISVIAGGSLLGVLGALIAIPTAAATLLLIKEIYIVRQDKH</sequence>
<evidence type="ECO:0000256" key="9">
    <source>
        <dbReference type="SAM" id="Phobius"/>
    </source>
</evidence>
<feature type="compositionally biased region" description="Acidic residues" evidence="8">
    <location>
        <begin position="90"/>
        <end position="99"/>
    </location>
</feature>
<feature type="transmembrane region" description="Helical" evidence="9">
    <location>
        <begin position="143"/>
        <end position="161"/>
    </location>
</feature>
<accession>A0A328HAK1</accession>
<keyword evidence="6 9" id="KW-1133">Transmembrane helix</keyword>
<evidence type="ECO:0000256" key="6">
    <source>
        <dbReference type="ARBA" id="ARBA00022989"/>
    </source>
</evidence>
<dbReference type="Proteomes" id="UP000249166">
    <property type="component" value="Unassembled WGS sequence"/>
</dbReference>
<proteinExistence type="inferred from homology"/>
<dbReference type="InterPro" id="IPR002549">
    <property type="entry name" value="AI-2E-like"/>
</dbReference>
<evidence type="ECO:0000256" key="2">
    <source>
        <dbReference type="ARBA" id="ARBA00009773"/>
    </source>
</evidence>
<feature type="region of interest" description="Disordered" evidence="8">
    <location>
        <begin position="74"/>
        <end position="109"/>
    </location>
</feature>
<dbReference type="GO" id="GO:0005886">
    <property type="term" value="C:plasma membrane"/>
    <property type="evidence" value="ECO:0007669"/>
    <property type="project" value="UniProtKB-SubCell"/>
</dbReference>
<evidence type="ECO:0000256" key="7">
    <source>
        <dbReference type="ARBA" id="ARBA00023136"/>
    </source>
</evidence>
<reference evidence="10 11" key="1">
    <citation type="submission" date="2018-04" db="EMBL/GenBank/DDBJ databases">
        <title>Bacteria isolated from cave deposits of Manipur.</title>
        <authorList>
            <person name="Sahoo D."/>
            <person name="Sarangthem I."/>
            <person name="Nandeibam J."/>
        </authorList>
    </citation>
    <scope>NUCLEOTIDE SEQUENCE [LARGE SCALE GENOMIC DNA]</scope>
    <source>
        <strain evidence="11">mrc11</strain>
    </source>
</reference>
<dbReference type="GO" id="GO:0055085">
    <property type="term" value="P:transmembrane transport"/>
    <property type="evidence" value="ECO:0007669"/>
    <property type="project" value="TreeGrafter"/>
</dbReference>
<evidence type="ECO:0000256" key="1">
    <source>
        <dbReference type="ARBA" id="ARBA00004651"/>
    </source>
</evidence>
<keyword evidence="7 9" id="KW-0472">Membrane</keyword>
<evidence type="ECO:0000256" key="3">
    <source>
        <dbReference type="ARBA" id="ARBA00022448"/>
    </source>
</evidence>
<keyword evidence="4" id="KW-1003">Cell membrane</keyword>
<feature type="transmembrane region" description="Helical" evidence="9">
    <location>
        <begin position="173"/>
        <end position="194"/>
    </location>
</feature>
<comment type="subcellular location">
    <subcellularLocation>
        <location evidence="1">Cell membrane</location>
        <topology evidence="1">Multi-pass membrane protein</topology>
    </subcellularLocation>
</comment>
<evidence type="ECO:0000256" key="5">
    <source>
        <dbReference type="ARBA" id="ARBA00022692"/>
    </source>
</evidence>
<evidence type="ECO:0000313" key="10">
    <source>
        <dbReference type="EMBL" id="RAM35231.1"/>
    </source>
</evidence>
<keyword evidence="3" id="KW-0813">Transport</keyword>
<organism evidence="10 11">
    <name type="scientific">Arthrobacter globiformis</name>
    <dbReference type="NCBI Taxonomy" id="1665"/>
    <lineage>
        <taxon>Bacteria</taxon>
        <taxon>Bacillati</taxon>
        <taxon>Actinomycetota</taxon>
        <taxon>Actinomycetes</taxon>
        <taxon>Micrococcales</taxon>
        <taxon>Micrococcaceae</taxon>
        <taxon>Arthrobacter</taxon>
    </lineage>
</organism>
<feature type="compositionally biased region" description="Basic and acidic residues" evidence="8">
    <location>
        <begin position="1"/>
        <end position="13"/>
    </location>
</feature>
<feature type="region of interest" description="Disordered" evidence="8">
    <location>
        <begin position="1"/>
        <end position="59"/>
    </location>
</feature>
<keyword evidence="5 9" id="KW-0812">Transmembrane</keyword>
<name>A0A328HAK1_ARTGO</name>
<feature type="compositionally biased region" description="Basic and acidic residues" evidence="8">
    <location>
        <begin position="78"/>
        <end position="89"/>
    </location>
</feature>
<evidence type="ECO:0000256" key="4">
    <source>
        <dbReference type="ARBA" id="ARBA00022475"/>
    </source>
</evidence>
<gene>
    <name evidence="10" type="ORF">DBZ45_21880</name>
</gene>
<evidence type="ECO:0000313" key="11">
    <source>
        <dbReference type="Proteomes" id="UP000249166"/>
    </source>
</evidence>
<dbReference type="PANTHER" id="PTHR21716:SF53">
    <property type="entry name" value="PERMEASE PERM-RELATED"/>
    <property type="match status" value="1"/>
</dbReference>
<feature type="transmembrane region" description="Helical" evidence="9">
    <location>
        <begin position="344"/>
        <end position="373"/>
    </location>
</feature>
<dbReference type="PANTHER" id="PTHR21716">
    <property type="entry name" value="TRANSMEMBRANE PROTEIN"/>
    <property type="match status" value="1"/>
</dbReference>
<dbReference type="EMBL" id="QLNP01000105">
    <property type="protein sequence ID" value="RAM35231.1"/>
    <property type="molecule type" value="Genomic_DNA"/>
</dbReference>
<dbReference type="AlphaFoldDB" id="A0A328HAK1"/>